<dbReference type="GO" id="GO:0003700">
    <property type="term" value="F:DNA-binding transcription factor activity"/>
    <property type="evidence" value="ECO:0007669"/>
    <property type="project" value="InterPro"/>
</dbReference>
<comment type="caution">
    <text evidence="6">The sequence shown here is derived from an EMBL/GenBank/DDBJ whole genome shotgun (WGS) entry which is preliminary data.</text>
</comment>
<keyword evidence="3" id="KW-0238">DNA-binding</keyword>
<organism evidence="6 7">
    <name type="scientific">Fluviicoccus keumensis</name>
    <dbReference type="NCBI Taxonomy" id="1435465"/>
    <lineage>
        <taxon>Bacteria</taxon>
        <taxon>Pseudomonadati</taxon>
        <taxon>Pseudomonadota</taxon>
        <taxon>Gammaproteobacteria</taxon>
        <taxon>Moraxellales</taxon>
        <taxon>Moraxellaceae</taxon>
        <taxon>Fluviicoccus</taxon>
    </lineage>
</organism>
<comment type="similarity">
    <text evidence="1">Belongs to the LysR transcriptional regulatory family.</text>
</comment>
<dbReference type="PANTHER" id="PTHR30537">
    <property type="entry name" value="HTH-TYPE TRANSCRIPTIONAL REGULATOR"/>
    <property type="match status" value="1"/>
</dbReference>
<accession>A0A4Q7ZCY9</accession>
<dbReference type="GO" id="GO:0043565">
    <property type="term" value="F:sequence-specific DNA binding"/>
    <property type="evidence" value="ECO:0007669"/>
    <property type="project" value="TreeGrafter"/>
</dbReference>
<dbReference type="FunFam" id="1.10.10.10:FF:000001">
    <property type="entry name" value="LysR family transcriptional regulator"/>
    <property type="match status" value="1"/>
</dbReference>
<dbReference type="InterPro" id="IPR036388">
    <property type="entry name" value="WH-like_DNA-bd_sf"/>
</dbReference>
<dbReference type="RefSeq" id="WP_130411395.1">
    <property type="nucleotide sequence ID" value="NZ_SHKX01000010.1"/>
</dbReference>
<keyword evidence="2" id="KW-0805">Transcription regulation</keyword>
<evidence type="ECO:0000256" key="1">
    <source>
        <dbReference type="ARBA" id="ARBA00009437"/>
    </source>
</evidence>
<dbReference type="PROSITE" id="PS50931">
    <property type="entry name" value="HTH_LYSR"/>
    <property type="match status" value="1"/>
</dbReference>
<dbReference type="SUPFAM" id="SSF53850">
    <property type="entry name" value="Periplasmic binding protein-like II"/>
    <property type="match status" value="1"/>
</dbReference>
<evidence type="ECO:0000256" key="2">
    <source>
        <dbReference type="ARBA" id="ARBA00023015"/>
    </source>
</evidence>
<sequence length="303" mass="33640">MPHLDDMALFAAVVRAGSFTAAANQLELPLSTVSRRIALLEKALETRLLERTTRTQKLTEAGQVYFQHCRQLVAQAEEAGRALQRLKQEPSGHLRMAMPFSVDDSWATTVISSFLAKYPKISLEAHLRPGALDPDDETMDVLFGYGARPETHHPVIPLGTPHISLFASPRYLQRAGVPQVPADLAQHEMVRLTTLPMEVYAPESLHGLPLNYRMITNELLMARLTCLDGLGIAWLPQISCQRFVRNGSLVPLMPEHQYALPLWLIYRSASRSTPKVALLAEHLMGILGAQGAWEALERGVVKS</sequence>
<dbReference type="InterPro" id="IPR000847">
    <property type="entry name" value="LysR_HTH_N"/>
</dbReference>
<dbReference type="GO" id="GO:0006351">
    <property type="term" value="P:DNA-templated transcription"/>
    <property type="evidence" value="ECO:0007669"/>
    <property type="project" value="TreeGrafter"/>
</dbReference>
<dbReference type="Proteomes" id="UP000292423">
    <property type="component" value="Unassembled WGS sequence"/>
</dbReference>
<evidence type="ECO:0000259" key="5">
    <source>
        <dbReference type="PROSITE" id="PS50931"/>
    </source>
</evidence>
<keyword evidence="4" id="KW-0804">Transcription</keyword>
<protein>
    <submittedName>
        <fullName evidence="6">LysR family transcriptional regulator</fullName>
    </submittedName>
</protein>
<dbReference type="InterPro" id="IPR058163">
    <property type="entry name" value="LysR-type_TF_proteobact-type"/>
</dbReference>
<dbReference type="Pfam" id="PF03466">
    <property type="entry name" value="LysR_substrate"/>
    <property type="match status" value="1"/>
</dbReference>
<evidence type="ECO:0000313" key="7">
    <source>
        <dbReference type="Proteomes" id="UP000292423"/>
    </source>
</evidence>
<evidence type="ECO:0000313" key="6">
    <source>
        <dbReference type="EMBL" id="RZU48084.1"/>
    </source>
</evidence>
<dbReference type="OrthoDB" id="5671700at2"/>
<dbReference type="InterPro" id="IPR036390">
    <property type="entry name" value="WH_DNA-bd_sf"/>
</dbReference>
<evidence type="ECO:0000256" key="4">
    <source>
        <dbReference type="ARBA" id="ARBA00023163"/>
    </source>
</evidence>
<dbReference type="AlphaFoldDB" id="A0A4Q7ZCY9"/>
<dbReference type="Gene3D" id="3.40.190.290">
    <property type="match status" value="1"/>
</dbReference>
<feature type="domain" description="HTH lysR-type" evidence="5">
    <location>
        <begin position="1"/>
        <end position="59"/>
    </location>
</feature>
<gene>
    <name evidence="6" type="ORF">EV700_1056</name>
</gene>
<proteinExistence type="inferred from homology"/>
<keyword evidence="7" id="KW-1185">Reference proteome</keyword>
<reference evidence="6 7" key="1">
    <citation type="submission" date="2019-02" db="EMBL/GenBank/DDBJ databases">
        <title>Genomic Encyclopedia of Type Strains, Phase IV (KMG-IV): sequencing the most valuable type-strain genomes for metagenomic binning, comparative biology and taxonomic classification.</title>
        <authorList>
            <person name="Goeker M."/>
        </authorList>
    </citation>
    <scope>NUCLEOTIDE SEQUENCE [LARGE SCALE GENOMIC DNA]</scope>
    <source>
        <strain evidence="6 7">DSM 105135</strain>
    </source>
</reference>
<dbReference type="CDD" id="cd08422">
    <property type="entry name" value="PBP2_CrgA_like"/>
    <property type="match status" value="1"/>
</dbReference>
<dbReference type="SUPFAM" id="SSF46785">
    <property type="entry name" value="Winged helix' DNA-binding domain"/>
    <property type="match status" value="1"/>
</dbReference>
<dbReference type="Pfam" id="PF00126">
    <property type="entry name" value="HTH_1"/>
    <property type="match status" value="1"/>
</dbReference>
<dbReference type="InterPro" id="IPR005119">
    <property type="entry name" value="LysR_subst-bd"/>
</dbReference>
<dbReference type="EMBL" id="SHKX01000010">
    <property type="protein sequence ID" value="RZU48084.1"/>
    <property type="molecule type" value="Genomic_DNA"/>
</dbReference>
<evidence type="ECO:0000256" key="3">
    <source>
        <dbReference type="ARBA" id="ARBA00023125"/>
    </source>
</evidence>
<dbReference type="Gene3D" id="1.10.10.10">
    <property type="entry name" value="Winged helix-like DNA-binding domain superfamily/Winged helix DNA-binding domain"/>
    <property type="match status" value="1"/>
</dbReference>
<dbReference type="PANTHER" id="PTHR30537:SF68">
    <property type="entry name" value="TRANSCRIPTIONAL REGULATOR-RELATED"/>
    <property type="match status" value="1"/>
</dbReference>
<name>A0A4Q7ZCY9_9GAMM</name>